<evidence type="ECO:0000256" key="1">
    <source>
        <dbReference type="ARBA" id="ARBA00009670"/>
    </source>
</evidence>
<dbReference type="OrthoDB" id="427480at2759"/>
<keyword evidence="4" id="KW-1185">Reference proteome</keyword>
<dbReference type="PANTHER" id="PTHR43173">
    <property type="entry name" value="ABC1 FAMILY PROTEIN"/>
    <property type="match status" value="1"/>
</dbReference>
<sequence length="504" mass="58001">MLKYCIINAKKIIPISLATSGVFYCCDKKFDGKASSAFLRMGRAVSTVSAIVFDYKLALRKLDESSDVYRDVKSRVHSRAAVRLKELCKKNGGVYIKVGQHLSSLDYLLPREYTSCLKELLSKAPVSPIEEVFAVIEEDLNDKVENIFQEFSEEPIGAASLAQVHKAKLKNTGDLVAVKVQHKVVKQNSDIDILTMEILVTLVGKTFPEFSFMWLVEETKKNLPKELDFIHEGKNCEKVEKMFKHLKFLKVPKVYWKFSSHRILTMEYCEGNQIDDTAYAIKNQINIRKTISYLTQLYGEMIYEKGFIHCDPHPGNILIRGKGRNDVELVLLDHGLYQTLTEDFRIEYSRLWLSLMKSDIESIKKHANFLGVGHLYGLLATMEEYIRLHAGKFITEIAEVLATVPRQMLLVLKTNDLIRSIEYTHNMRSDPRNLLKVAESCTNAVYRYEKEKSSKFTYLFLSFAHSIAIMKLGFYSHLMSLSRIGLRYFHFFRRLFSSSQLALN</sequence>
<dbReference type="InterPro" id="IPR000719">
    <property type="entry name" value="Prot_kinase_dom"/>
</dbReference>
<comment type="similarity">
    <text evidence="1">Belongs to the protein kinase superfamily. ADCK protein kinase family.</text>
</comment>
<accession>A0A7I8VY94</accession>
<dbReference type="Proteomes" id="UP000549394">
    <property type="component" value="Unassembled WGS sequence"/>
</dbReference>
<dbReference type="EMBL" id="CAJFCJ010000014">
    <property type="protein sequence ID" value="CAD5121316.1"/>
    <property type="molecule type" value="Genomic_DNA"/>
</dbReference>
<protein>
    <submittedName>
        <fullName evidence="3">DgyrCDS9844</fullName>
    </submittedName>
</protein>
<gene>
    <name evidence="3" type="ORF">DGYR_LOCUS9283</name>
</gene>
<dbReference type="InterPro" id="IPR051130">
    <property type="entry name" value="Mito_struct-func_regulator"/>
</dbReference>
<dbReference type="CDD" id="cd13969">
    <property type="entry name" value="ADCK1-like"/>
    <property type="match status" value="1"/>
</dbReference>
<evidence type="ECO:0000313" key="4">
    <source>
        <dbReference type="Proteomes" id="UP000549394"/>
    </source>
</evidence>
<dbReference type="GO" id="GO:0055088">
    <property type="term" value="P:lipid homeostasis"/>
    <property type="evidence" value="ECO:0007669"/>
    <property type="project" value="TreeGrafter"/>
</dbReference>
<reference evidence="3 4" key="1">
    <citation type="submission" date="2020-08" db="EMBL/GenBank/DDBJ databases">
        <authorList>
            <person name="Hejnol A."/>
        </authorList>
    </citation>
    <scope>NUCLEOTIDE SEQUENCE [LARGE SCALE GENOMIC DNA]</scope>
</reference>
<evidence type="ECO:0000313" key="3">
    <source>
        <dbReference type="EMBL" id="CAD5121316.1"/>
    </source>
</evidence>
<dbReference type="Gene3D" id="1.10.510.10">
    <property type="entry name" value="Transferase(Phosphotransferase) domain 1"/>
    <property type="match status" value="1"/>
</dbReference>
<comment type="caution">
    <text evidence="3">The sequence shown here is derived from an EMBL/GenBank/DDBJ whole genome shotgun (WGS) entry which is preliminary data.</text>
</comment>
<name>A0A7I8VY94_9ANNE</name>
<dbReference type="PANTHER" id="PTHR43173:SF19">
    <property type="entry name" value="AARF DOMAIN-CONTAINING PROTEIN KINASE 1"/>
    <property type="match status" value="1"/>
</dbReference>
<dbReference type="AlphaFoldDB" id="A0A7I8VY94"/>
<feature type="domain" description="Protein kinase" evidence="2">
    <location>
        <begin position="150"/>
        <end position="446"/>
    </location>
</feature>
<dbReference type="InterPro" id="IPR045307">
    <property type="entry name" value="ADCK1_dom"/>
</dbReference>
<dbReference type="PROSITE" id="PS50011">
    <property type="entry name" value="PROTEIN_KINASE_DOM"/>
    <property type="match status" value="1"/>
</dbReference>
<dbReference type="GO" id="GO:0007005">
    <property type="term" value="P:mitochondrion organization"/>
    <property type="evidence" value="ECO:0007669"/>
    <property type="project" value="TreeGrafter"/>
</dbReference>
<dbReference type="GO" id="GO:0005743">
    <property type="term" value="C:mitochondrial inner membrane"/>
    <property type="evidence" value="ECO:0007669"/>
    <property type="project" value="TreeGrafter"/>
</dbReference>
<organism evidence="3 4">
    <name type="scientific">Dimorphilus gyrociliatus</name>
    <dbReference type="NCBI Taxonomy" id="2664684"/>
    <lineage>
        <taxon>Eukaryota</taxon>
        <taxon>Metazoa</taxon>
        <taxon>Spiralia</taxon>
        <taxon>Lophotrochozoa</taxon>
        <taxon>Annelida</taxon>
        <taxon>Polychaeta</taxon>
        <taxon>Polychaeta incertae sedis</taxon>
        <taxon>Dinophilidae</taxon>
        <taxon>Dimorphilus</taxon>
    </lineage>
</organism>
<evidence type="ECO:0000259" key="2">
    <source>
        <dbReference type="PROSITE" id="PS50011"/>
    </source>
</evidence>
<dbReference type="Pfam" id="PF03109">
    <property type="entry name" value="ABC1"/>
    <property type="match status" value="1"/>
</dbReference>
<dbReference type="InterPro" id="IPR004147">
    <property type="entry name" value="ABC1_dom"/>
</dbReference>
<dbReference type="InterPro" id="IPR011009">
    <property type="entry name" value="Kinase-like_dom_sf"/>
</dbReference>
<dbReference type="GO" id="GO:0005524">
    <property type="term" value="F:ATP binding"/>
    <property type="evidence" value="ECO:0007669"/>
    <property type="project" value="InterPro"/>
</dbReference>
<dbReference type="GO" id="GO:0004672">
    <property type="term" value="F:protein kinase activity"/>
    <property type="evidence" value="ECO:0007669"/>
    <property type="project" value="InterPro"/>
</dbReference>
<dbReference type="SUPFAM" id="SSF56112">
    <property type="entry name" value="Protein kinase-like (PK-like)"/>
    <property type="match status" value="1"/>
</dbReference>
<dbReference type="SMART" id="SM00220">
    <property type="entry name" value="S_TKc"/>
    <property type="match status" value="1"/>
</dbReference>
<proteinExistence type="inferred from homology"/>
<dbReference type="Gene3D" id="3.30.200.20">
    <property type="entry name" value="Phosphorylase Kinase, domain 1"/>
    <property type="match status" value="1"/>
</dbReference>